<reference evidence="9" key="2">
    <citation type="submission" date="2014-06" db="EMBL/GenBank/DDBJ databases">
        <title>The complete genome of Blastobotrys (Arxula) adeninivorans LS3 - a yeast of biotechnological interest.</title>
        <authorList>
            <person name="Kunze G."/>
            <person name="Gaillardin C."/>
            <person name="Czernicka M."/>
            <person name="Durrens P."/>
            <person name="Martin T."/>
            <person name="Boer E."/>
            <person name="Gabaldon T."/>
            <person name="Cruz J."/>
            <person name="Talla E."/>
            <person name="Marck C."/>
            <person name="Goffeau A."/>
            <person name="Barbe V."/>
            <person name="Baret P."/>
            <person name="Baronian K."/>
            <person name="Beier S."/>
            <person name="Bleykasten C."/>
            <person name="Bode R."/>
            <person name="Casaregola S."/>
            <person name="Despons L."/>
            <person name="Fairhead C."/>
            <person name="Giersberg M."/>
            <person name="Gierski P."/>
            <person name="Hahnel U."/>
            <person name="Hartmann A."/>
            <person name="Jankowska D."/>
            <person name="Jubin C."/>
            <person name="Jung P."/>
            <person name="Lafontaine I."/>
            <person name="Leh-Louis V."/>
            <person name="Lemaire M."/>
            <person name="Marcet-Houben M."/>
            <person name="Mascher M."/>
            <person name="Morel G."/>
            <person name="Richard G.-F."/>
            <person name="Riechen J."/>
            <person name="Sacerdot C."/>
            <person name="Sarkar A."/>
            <person name="Savel G."/>
            <person name="Schacherer J."/>
            <person name="Sherman D."/>
            <person name="Straub M.-L."/>
            <person name="Stein N."/>
            <person name="Thierry A."/>
            <person name="Trautwein-Schult A."/>
            <person name="Westhof E."/>
            <person name="Worch S."/>
            <person name="Dujon B."/>
            <person name="Souciet J.-L."/>
            <person name="Wincker P."/>
            <person name="Scholz U."/>
            <person name="Neuveglise N."/>
        </authorList>
    </citation>
    <scope>NUCLEOTIDE SEQUENCE</scope>
    <source>
        <strain evidence="9">LS3</strain>
    </source>
</reference>
<keyword evidence="4 6" id="KW-1133">Transmembrane helix</keyword>
<feature type="transmembrane region" description="Helical" evidence="6">
    <location>
        <begin position="241"/>
        <end position="264"/>
    </location>
</feature>
<dbReference type="GO" id="GO:0031410">
    <property type="term" value="C:cytoplasmic vesicle"/>
    <property type="evidence" value="ECO:0007669"/>
    <property type="project" value="TreeGrafter"/>
</dbReference>
<dbReference type="GO" id="GO:1904257">
    <property type="term" value="P:zinc ion import into Golgi lumen"/>
    <property type="evidence" value="ECO:0007669"/>
    <property type="project" value="TreeGrafter"/>
</dbReference>
<comment type="function">
    <text evidence="6">Functions as a zinc transporter.</text>
</comment>
<dbReference type="InterPro" id="IPR058533">
    <property type="entry name" value="Cation_efflux_TM"/>
</dbReference>
<evidence type="ECO:0000256" key="4">
    <source>
        <dbReference type="ARBA" id="ARBA00022989"/>
    </source>
</evidence>
<dbReference type="Pfam" id="PF01545">
    <property type="entry name" value="Cation_efflux"/>
    <property type="match status" value="1"/>
</dbReference>
<feature type="transmembrane region" description="Helical" evidence="6">
    <location>
        <begin position="309"/>
        <end position="328"/>
    </location>
</feature>
<feature type="compositionally biased region" description="Low complexity" evidence="7">
    <location>
        <begin position="158"/>
        <end position="172"/>
    </location>
</feature>
<evidence type="ECO:0000256" key="7">
    <source>
        <dbReference type="SAM" id="MobiDB-lite"/>
    </source>
</evidence>
<feature type="region of interest" description="Disordered" evidence="7">
    <location>
        <begin position="1"/>
        <end position="193"/>
    </location>
</feature>
<comment type="similarity">
    <text evidence="6">Belongs to the cation diffusion facilitator (CDF) transporter (TC 2.A.4) family. SLC30A subfamily.</text>
</comment>
<keyword evidence="2 6" id="KW-0813">Transport</keyword>
<feature type="transmembrane region" description="Helical" evidence="6">
    <location>
        <begin position="447"/>
        <end position="464"/>
    </location>
</feature>
<dbReference type="PANTHER" id="PTHR45755:SF5">
    <property type="entry name" value="ZINC TRANSPORTER"/>
    <property type="match status" value="1"/>
</dbReference>
<feature type="transmembrane region" description="Helical" evidence="6">
    <location>
        <begin position="416"/>
        <end position="435"/>
    </location>
</feature>
<feature type="transmembrane region" description="Helical" evidence="6">
    <location>
        <begin position="270"/>
        <end position="288"/>
    </location>
</feature>
<evidence type="ECO:0000256" key="2">
    <source>
        <dbReference type="ARBA" id="ARBA00022448"/>
    </source>
</evidence>
<organism evidence="9">
    <name type="scientific">Blastobotrys adeninivorans</name>
    <name type="common">Yeast</name>
    <name type="synonym">Arxula adeninivorans</name>
    <dbReference type="NCBI Taxonomy" id="409370"/>
    <lineage>
        <taxon>Eukaryota</taxon>
        <taxon>Fungi</taxon>
        <taxon>Dikarya</taxon>
        <taxon>Ascomycota</taxon>
        <taxon>Saccharomycotina</taxon>
        <taxon>Dipodascomycetes</taxon>
        <taxon>Dipodascales</taxon>
        <taxon>Trichomonascaceae</taxon>
        <taxon>Blastobotrys</taxon>
    </lineage>
</organism>
<feature type="compositionally biased region" description="Low complexity" evidence="7">
    <location>
        <begin position="24"/>
        <end position="35"/>
    </location>
</feature>
<dbReference type="AlphaFoldDB" id="A0A060T6I7"/>
<keyword evidence="5 6" id="KW-0472">Membrane</keyword>
<dbReference type="Gene3D" id="1.20.1510.10">
    <property type="entry name" value="Cation efflux protein transmembrane domain"/>
    <property type="match status" value="1"/>
</dbReference>
<evidence type="ECO:0000256" key="3">
    <source>
        <dbReference type="ARBA" id="ARBA00022692"/>
    </source>
</evidence>
<feature type="transmembrane region" description="Helical" evidence="6">
    <location>
        <begin position="375"/>
        <end position="395"/>
    </location>
</feature>
<evidence type="ECO:0000256" key="1">
    <source>
        <dbReference type="ARBA" id="ARBA00004141"/>
    </source>
</evidence>
<protein>
    <recommendedName>
        <fullName evidence="6">Zinc transporter</fullName>
    </recommendedName>
</protein>
<sequence length="570" mass="61424">MANTVQLPNAGHWQQPDTANVNGPDSSDPFNDNSSLGVNDDPYSLKSSDPPLATPSPHRHKKTMSVPLIALNEDTVPPLEPPRPPTISRTPSPSLRGRTAPPLSSFNRPPNTLYPPGSGGGASSSEMASPFLTPLRAPSPIRTPARAPSPMRGTESSNGIGNNNNNNAGDANPFNFSSVTITPGVAKPSQRRGHRYKHSSVSINFFQEPPQRAPLAIPESLPIPTVREWYQSMSREQRIRFAWCFVHFVVAGLVYNIHLSFMALPALAHLLFYDAMSAALCCAVDVLGNFDVWKRSSLHHPFGLERVEVLAGFALAVTLLFMGGDIMSHSVQGAVESLYGGGSGHDGADAGHEGGGHHHHSTPHEHDVAMGISSMAIRVILGLIVTVVSAVGLGNHSRISRAMRLDESSIVSSMPINLSHFMTITFSLAVLFMPMVGPAGYALTDKLLTPLMAAGMCYVGWSIAKVLSGMLIMSYTGPDRISDIENDICADPVVNNVTRVSFWQVHHDLWLVSMKIMMEGTEEDEQRVRNNAVKAIRNFINGAQGDPGVGSVADGLRWESTIDITNLAFS</sequence>
<gene>
    <name evidence="9" type="ORF">GNLVRS02_ARAD1C14410g</name>
</gene>
<dbReference type="EMBL" id="HG937693">
    <property type="protein sequence ID" value="CDP34522.1"/>
    <property type="molecule type" value="Genomic_DNA"/>
</dbReference>
<dbReference type="SUPFAM" id="SSF161111">
    <property type="entry name" value="Cation efflux protein transmembrane domain-like"/>
    <property type="match status" value="1"/>
</dbReference>
<keyword evidence="3 6" id="KW-0812">Transmembrane</keyword>
<proteinExistence type="inferred from homology"/>
<name>A0A060T6I7_BLAAD</name>
<dbReference type="PhylomeDB" id="A0A060T6I7"/>
<dbReference type="InterPro" id="IPR027469">
    <property type="entry name" value="Cation_efflux_TMD_sf"/>
</dbReference>
<keyword evidence="6" id="KW-0256">Endoplasmic reticulum</keyword>
<reference evidence="9" key="1">
    <citation type="submission" date="2014-02" db="EMBL/GenBank/DDBJ databases">
        <authorList>
            <person name="Genoscope - CEA"/>
        </authorList>
    </citation>
    <scope>NUCLEOTIDE SEQUENCE</scope>
    <source>
        <strain evidence="9">LS3</strain>
    </source>
</reference>
<dbReference type="InterPro" id="IPR045316">
    <property type="entry name" value="Msc2-like"/>
</dbReference>
<dbReference type="GO" id="GO:0005794">
    <property type="term" value="C:Golgi apparatus"/>
    <property type="evidence" value="ECO:0007669"/>
    <property type="project" value="TreeGrafter"/>
</dbReference>
<dbReference type="GO" id="GO:0006882">
    <property type="term" value="P:intracellular zinc ion homeostasis"/>
    <property type="evidence" value="ECO:0007669"/>
    <property type="project" value="InterPro"/>
</dbReference>
<accession>A0A060T6I7</accession>
<evidence type="ECO:0000313" key="9">
    <source>
        <dbReference type="EMBL" id="CDP34522.1"/>
    </source>
</evidence>
<dbReference type="GO" id="GO:0005385">
    <property type="term" value="F:zinc ion transmembrane transporter activity"/>
    <property type="evidence" value="ECO:0007669"/>
    <property type="project" value="UniProtKB-UniRule"/>
</dbReference>
<feature type="domain" description="Cation efflux protein transmembrane" evidence="8">
    <location>
        <begin position="248"/>
        <end position="466"/>
    </location>
</feature>
<keyword evidence="6" id="KW-0406">Ion transport</keyword>
<evidence type="ECO:0000259" key="8">
    <source>
        <dbReference type="Pfam" id="PF01545"/>
    </source>
</evidence>
<dbReference type="PANTHER" id="PTHR45755">
    <property type="match status" value="1"/>
</dbReference>
<dbReference type="GO" id="GO:0005789">
    <property type="term" value="C:endoplasmic reticulum membrane"/>
    <property type="evidence" value="ECO:0007669"/>
    <property type="project" value="UniProtKB-SubCell"/>
</dbReference>
<comment type="subcellular location">
    <subcellularLocation>
        <location evidence="6">Endoplasmic reticulum membrane</location>
        <topology evidence="6">Multi-pass membrane protein</topology>
    </subcellularLocation>
    <subcellularLocation>
        <location evidence="1">Membrane</location>
        <topology evidence="1">Multi-pass membrane protein</topology>
    </subcellularLocation>
</comment>
<evidence type="ECO:0000256" key="5">
    <source>
        <dbReference type="ARBA" id="ARBA00023136"/>
    </source>
</evidence>
<evidence type="ECO:0000256" key="6">
    <source>
        <dbReference type="RuleBase" id="RU369017"/>
    </source>
</evidence>